<protein>
    <submittedName>
        <fullName evidence="1">Phosphoinositide phosphatase SAC1</fullName>
    </submittedName>
</protein>
<dbReference type="Proteomes" id="UP000288805">
    <property type="component" value="Unassembled WGS sequence"/>
</dbReference>
<gene>
    <name evidence="1" type="primary">SAC1_0</name>
    <name evidence="1" type="ORF">CK203_050327</name>
</gene>
<evidence type="ECO:0000313" key="2">
    <source>
        <dbReference type="Proteomes" id="UP000288805"/>
    </source>
</evidence>
<reference evidence="1 2" key="1">
    <citation type="journal article" date="2018" name="PLoS Genet.">
        <title>Population sequencing reveals clonal diversity and ancestral inbreeding in the grapevine cultivar Chardonnay.</title>
        <authorList>
            <person name="Roach M.J."/>
            <person name="Johnson D.L."/>
            <person name="Bohlmann J."/>
            <person name="van Vuuren H.J."/>
            <person name="Jones S.J."/>
            <person name="Pretorius I.S."/>
            <person name="Schmidt S.A."/>
            <person name="Borneman A.R."/>
        </authorList>
    </citation>
    <scope>NUCLEOTIDE SEQUENCE [LARGE SCALE GENOMIC DNA]</scope>
    <source>
        <strain evidence="2">cv. Chardonnay</strain>
        <tissue evidence="1">Leaf</tissue>
    </source>
</reference>
<organism evidence="1 2">
    <name type="scientific">Vitis vinifera</name>
    <name type="common">Grape</name>
    <dbReference type="NCBI Taxonomy" id="29760"/>
    <lineage>
        <taxon>Eukaryota</taxon>
        <taxon>Viridiplantae</taxon>
        <taxon>Streptophyta</taxon>
        <taxon>Embryophyta</taxon>
        <taxon>Tracheophyta</taxon>
        <taxon>Spermatophyta</taxon>
        <taxon>Magnoliopsida</taxon>
        <taxon>eudicotyledons</taxon>
        <taxon>Gunneridae</taxon>
        <taxon>Pentapetalae</taxon>
        <taxon>rosids</taxon>
        <taxon>Vitales</taxon>
        <taxon>Vitaceae</taxon>
        <taxon>Viteae</taxon>
        <taxon>Vitis</taxon>
    </lineage>
</organism>
<proteinExistence type="predicted"/>
<evidence type="ECO:0000313" key="1">
    <source>
        <dbReference type="EMBL" id="RVW77741.1"/>
    </source>
</evidence>
<comment type="caution">
    <text evidence="1">The sequence shown here is derived from an EMBL/GenBank/DDBJ whole genome shotgun (WGS) entry which is preliminary data.</text>
</comment>
<accession>A0A438H0J3</accession>
<dbReference type="AlphaFoldDB" id="A0A438H0J3"/>
<sequence>MGGVQMTLVRAKGGKFPVKSHATHWILSIVNLVRTDICITIIKLVLLLCSEIQLKSPNWLFGQRKFEDSGSALKVGSREIANEGSHNETKLDGFCDVNWLSFVENMDEEDIFQRYLAMTSVDEANGWYGGTLLGDQDESSEIYKFYAELCQGPAMEPFQHDPEREKHYAEALGMGTIDGVDDASIEAEMAAALDEYNQIGSDLGIVPTTCKSLAEDPTHLTRWIIGEGKIHRT</sequence>
<name>A0A438H0J3_VITVI</name>
<dbReference type="EMBL" id="QGNW01000308">
    <property type="protein sequence ID" value="RVW77741.1"/>
    <property type="molecule type" value="Genomic_DNA"/>
</dbReference>